<proteinExistence type="predicted"/>
<keyword evidence="2" id="KW-1185">Reference proteome</keyword>
<dbReference type="AlphaFoldDB" id="A0A8K0G4T0"/>
<name>A0A8K0G4T0_IGNLU</name>
<protein>
    <submittedName>
        <fullName evidence="1">Uncharacterized protein</fullName>
    </submittedName>
</protein>
<comment type="caution">
    <text evidence="1">The sequence shown here is derived from an EMBL/GenBank/DDBJ whole genome shotgun (WGS) entry which is preliminary data.</text>
</comment>
<evidence type="ECO:0000313" key="2">
    <source>
        <dbReference type="Proteomes" id="UP000801492"/>
    </source>
</evidence>
<dbReference type="EMBL" id="VTPC01025738">
    <property type="protein sequence ID" value="KAF2891675.1"/>
    <property type="molecule type" value="Genomic_DNA"/>
</dbReference>
<dbReference type="OrthoDB" id="8197645at2759"/>
<gene>
    <name evidence="1" type="ORF">ILUMI_14498</name>
</gene>
<accession>A0A8K0G4T0</accession>
<evidence type="ECO:0000313" key="1">
    <source>
        <dbReference type="EMBL" id="KAF2891675.1"/>
    </source>
</evidence>
<reference evidence="1" key="1">
    <citation type="submission" date="2019-08" db="EMBL/GenBank/DDBJ databases">
        <title>The genome of the North American firefly Photinus pyralis.</title>
        <authorList>
            <consortium name="Photinus pyralis genome working group"/>
            <person name="Fallon T.R."/>
            <person name="Sander Lower S.E."/>
            <person name="Weng J.-K."/>
        </authorList>
    </citation>
    <scope>NUCLEOTIDE SEQUENCE</scope>
    <source>
        <strain evidence="1">TRF0915ILg1</strain>
        <tissue evidence="1">Whole body</tissue>
    </source>
</reference>
<organism evidence="1 2">
    <name type="scientific">Ignelater luminosus</name>
    <name type="common">Cucubano</name>
    <name type="synonym">Pyrophorus luminosus</name>
    <dbReference type="NCBI Taxonomy" id="2038154"/>
    <lineage>
        <taxon>Eukaryota</taxon>
        <taxon>Metazoa</taxon>
        <taxon>Ecdysozoa</taxon>
        <taxon>Arthropoda</taxon>
        <taxon>Hexapoda</taxon>
        <taxon>Insecta</taxon>
        <taxon>Pterygota</taxon>
        <taxon>Neoptera</taxon>
        <taxon>Endopterygota</taxon>
        <taxon>Coleoptera</taxon>
        <taxon>Polyphaga</taxon>
        <taxon>Elateriformia</taxon>
        <taxon>Elateroidea</taxon>
        <taxon>Elateridae</taxon>
        <taxon>Agrypninae</taxon>
        <taxon>Pyrophorini</taxon>
        <taxon>Ignelater</taxon>
    </lineage>
</organism>
<dbReference type="Proteomes" id="UP000801492">
    <property type="component" value="Unassembled WGS sequence"/>
</dbReference>
<sequence>MIIGFWDIPEGGEFWTDEDVTNVYIELLSNNVWSDKYSGKEDNSGLVDNLSGRQLQADAEAVFIAVKDLEKIISMKTMIFPSVPLHWNWVKHGDLHVTGDMFPEADYFKYRNMTPVELFEQTIIDLLAKEPK</sequence>